<evidence type="ECO:0000313" key="3">
    <source>
        <dbReference type="Proteomes" id="UP001500457"/>
    </source>
</evidence>
<protein>
    <recommendedName>
        <fullName evidence="4">DUF3040 family protein</fullName>
    </recommendedName>
</protein>
<evidence type="ECO:0008006" key="4">
    <source>
        <dbReference type="Google" id="ProtNLM"/>
    </source>
</evidence>
<comment type="caution">
    <text evidence="2">The sequence shown here is derived from an EMBL/GenBank/DDBJ whole genome shotgun (WGS) entry which is preliminary data.</text>
</comment>
<evidence type="ECO:0000256" key="1">
    <source>
        <dbReference type="SAM" id="Phobius"/>
    </source>
</evidence>
<evidence type="ECO:0000313" key="2">
    <source>
        <dbReference type="EMBL" id="GAA4890277.1"/>
    </source>
</evidence>
<dbReference type="InterPro" id="IPR021401">
    <property type="entry name" value="DUF3040"/>
</dbReference>
<accession>A0ABP9EYC0</accession>
<keyword evidence="1" id="KW-1133">Transmembrane helix</keyword>
<dbReference type="Proteomes" id="UP001500457">
    <property type="component" value="Unassembled WGS sequence"/>
</dbReference>
<gene>
    <name evidence="2" type="ORF">GCM10023203_49680</name>
</gene>
<keyword evidence="3" id="KW-1185">Reference proteome</keyword>
<proteinExistence type="predicted"/>
<dbReference type="EMBL" id="BAABHQ010000018">
    <property type="protein sequence ID" value="GAA4890277.1"/>
    <property type="molecule type" value="Genomic_DNA"/>
</dbReference>
<reference evidence="3" key="1">
    <citation type="journal article" date="2019" name="Int. J. Syst. Evol. Microbiol.">
        <title>The Global Catalogue of Microorganisms (GCM) 10K type strain sequencing project: providing services to taxonomists for standard genome sequencing and annotation.</title>
        <authorList>
            <consortium name="The Broad Institute Genomics Platform"/>
            <consortium name="The Broad Institute Genome Sequencing Center for Infectious Disease"/>
            <person name="Wu L."/>
            <person name="Ma J."/>
        </authorList>
    </citation>
    <scope>NUCLEOTIDE SEQUENCE [LARGE SCALE GENOMIC DNA]</scope>
    <source>
        <strain evidence="3">JCM 17983</strain>
    </source>
</reference>
<sequence>MNRDDRVLRALATDLARTDPDLAARLAPGPLPGPRDIGAGVRGFAVALVGAIALVATLGLLLGAAEALLAGAAAMVLVVAVGLARRG</sequence>
<organism evidence="2 3">
    <name type="scientific">Actinomycetospora straminea</name>
    <dbReference type="NCBI Taxonomy" id="663607"/>
    <lineage>
        <taxon>Bacteria</taxon>
        <taxon>Bacillati</taxon>
        <taxon>Actinomycetota</taxon>
        <taxon>Actinomycetes</taxon>
        <taxon>Pseudonocardiales</taxon>
        <taxon>Pseudonocardiaceae</taxon>
        <taxon>Actinomycetospora</taxon>
    </lineage>
</organism>
<name>A0ABP9EYC0_9PSEU</name>
<feature type="transmembrane region" description="Helical" evidence="1">
    <location>
        <begin position="67"/>
        <end position="84"/>
    </location>
</feature>
<dbReference type="Pfam" id="PF11239">
    <property type="entry name" value="DUF3040"/>
    <property type="match status" value="1"/>
</dbReference>
<feature type="transmembrane region" description="Helical" evidence="1">
    <location>
        <begin position="43"/>
        <end position="61"/>
    </location>
</feature>
<keyword evidence="1" id="KW-0472">Membrane</keyword>
<keyword evidence="1" id="KW-0812">Transmembrane</keyword>